<dbReference type="InterPro" id="IPR039663">
    <property type="entry name" value="AIP/AIPL1/TTC9"/>
</dbReference>
<dbReference type="Gene3D" id="1.25.40.10">
    <property type="entry name" value="Tetratricopeptide repeat domain"/>
    <property type="match status" value="1"/>
</dbReference>
<reference evidence="7" key="1">
    <citation type="submission" date="2013-04" db="EMBL/GenBank/DDBJ databases">
        <authorList>
            <person name="Qu J."/>
            <person name="Murali S.C."/>
            <person name="Bandaranaike D."/>
            <person name="Bellair M."/>
            <person name="Blankenburg K."/>
            <person name="Chao H."/>
            <person name="Dinh H."/>
            <person name="Doddapaneni H."/>
            <person name="Downs B."/>
            <person name="Dugan-Rocha S."/>
            <person name="Elkadiri S."/>
            <person name="Gnanaolivu R.D."/>
            <person name="Hernandez B."/>
            <person name="Javaid M."/>
            <person name="Jayaseelan J.C."/>
            <person name="Lee S."/>
            <person name="Li M."/>
            <person name="Ming W."/>
            <person name="Munidasa M."/>
            <person name="Muniz J."/>
            <person name="Nguyen L."/>
            <person name="Ongeri F."/>
            <person name="Osuji N."/>
            <person name="Pu L.-L."/>
            <person name="Puazo M."/>
            <person name="Qu C."/>
            <person name="Quiroz J."/>
            <person name="Raj R."/>
            <person name="Weissenberger G."/>
            <person name="Xin Y."/>
            <person name="Zou X."/>
            <person name="Han Y."/>
            <person name="Richards S."/>
            <person name="Worley K."/>
            <person name="Muzny D."/>
            <person name="Gibbs R."/>
        </authorList>
    </citation>
    <scope>NUCLEOTIDE SEQUENCE</scope>
    <source>
        <strain evidence="7">Sampled in the wild</strain>
    </source>
</reference>
<evidence type="ECO:0000313" key="7">
    <source>
        <dbReference type="EMBL" id="KAG8224205.1"/>
    </source>
</evidence>
<accession>A0A8K0JYM0</accession>
<keyword evidence="2" id="KW-0963">Cytoplasm</keyword>
<comment type="subcellular location">
    <subcellularLocation>
        <location evidence="1">Cytoplasm</location>
    </subcellularLocation>
</comment>
<comment type="caution">
    <text evidence="7">The sequence shown here is derived from an EMBL/GenBank/DDBJ whole genome shotgun (WGS) entry which is preliminary data.</text>
</comment>
<dbReference type="SUPFAM" id="SSF48452">
    <property type="entry name" value="TPR-like"/>
    <property type="match status" value="1"/>
</dbReference>
<dbReference type="SUPFAM" id="SSF54534">
    <property type="entry name" value="FKBP-like"/>
    <property type="match status" value="1"/>
</dbReference>
<dbReference type="Pfam" id="PF23322">
    <property type="entry name" value="PPIase_AIP"/>
    <property type="match status" value="1"/>
</dbReference>
<evidence type="ECO:0000313" key="8">
    <source>
        <dbReference type="Proteomes" id="UP000792457"/>
    </source>
</evidence>
<keyword evidence="4" id="KW-0802">TPR repeat</keyword>
<keyword evidence="3" id="KW-0677">Repeat</keyword>
<evidence type="ECO:0000259" key="6">
    <source>
        <dbReference type="Pfam" id="PF23322"/>
    </source>
</evidence>
<dbReference type="GO" id="GO:0003755">
    <property type="term" value="F:peptidyl-prolyl cis-trans isomerase activity"/>
    <property type="evidence" value="ECO:0007669"/>
    <property type="project" value="InterPro"/>
</dbReference>
<sequence length="331" mass="38243">MVSCNLKLKMDINSSEPKIQKKILHTGNIVKQFTNGSRVFFHFQTRMKNEENKIIDDSRKMGKPMELVLGKKFKLDVWEAIIQTMAVNEVAHFTVDKSLVTAYPFVSKTLRESCLPKESRRHHCCGVTLQNEGIGYPDLNDLLRVPTDLEFTIELLKVESPDEYQKESWQMNEDEKVQRVGHLRNEGNELYKAKDFKAATDKYAEAIGMLEQLMLKEKPGDEEWIALQKMKNPLLLNYSQCKLLEGDYYNVIEHCSDVLKSEPDNVKALFRRAKAHVGAWNPKEAKLDFQRAAELDSSLKGVVAEEIRKMEKMEKEKNKEDAKKFRGKLLS</sequence>
<dbReference type="Gene3D" id="3.10.50.40">
    <property type="match status" value="1"/>
</dbReference>
<evidence type="ECO:0000256" key="5">
    <source>
        <dbReference type="SAM" id="MobiDB-lite"/>
    </source>
</evidence>
<organism evidence="7 8">
    <name type="scientific">Ladona fulva</name>
    <name type="common">Scarce chaser dragonfly</name>
    <name type="synonym">Libellula fulva</name>
    <dbReference type="NCBI Taxonomy" id="123851"/>
    <lineage>
        <taxon>Eukaryota</taxon>
        <taxon>Metazoa</taxon>
        <taxon>Ecdysozoa</taxon>
        <taxon>Arthropoda</taxon>
        <taxon>Hexapoda</taxon>
        <taxon>Insecta</taxon>
        <taxon>Pterygota</taxon>
        <taxon>Palaeoptera</taxon>
        <taxon>Odonata</taxon>
        <taxon>Epiprocta</taxon>
        <taxon>Anisoptera</taxon>
        <taxon>Libelluloidea</taxon>
        <taxon>Libellulidae</taxon>
        <taxon>Ladona</taxon>
    </lineage>
</organism>
<gene>
    <name evidence="7" type="ORF">J437_LFUL002661</name>
</gene>
<dbReference type="InterPro" id="IPR011990">
    <property type="entry name" value="TPR-like_helical_dom_sf"/>
</dbReference>
<dbReference type="PANTHER" id="PTHR11242">
    <property type="entry name" value="ARYL HYDROCARBON RECEPTOR INTERACTING PROTEIN RELATED"/>
    <property type="match status" value="1"/>
</dbReference>
<dbReference type="FunFam" id="1.25.40.10:FF:000052">
    <property type="entry name" value="Aryl-hydrocarbon-interacting protein-like 1"/>
    <property type="match status" value="1"/>
</dbReference>
<dbReference type="EMBL" id="KZ308188">
    <property type="protein sequence ID" value="KAG8224205.1"/>
    <property type="molecule type" value="Genomic_DNA"/>
</dbReference>
<evidence type="ECO:0000256" key="1">
    <source>
        <dbReference type="ARBA" id="ARBA00004496"/>
    </source>
</evidence>
<reference evidence="7" key="2">
    <citation type="submission" date="2017-10" db="EMBL/GenBank/DDBJ databases">
        <title>Ladona fulva Genome sequencing and assembly.</title>
        <authorList>
            <person name="Murali S."/>
            <person name="Richards S."/>
            <person name="Bandaranaike D."/>
            <person name="Bellair M."/>
            <person name="Blankenburg K."/>
            <person name="Chao H."/>
            <person name="Dinh H."/>
            <person name="Doddapaneni H."/>
            <person name="Dugan-Rocha S."/>
            <person name="Elkadiri S."/>
            <person name="Gnanaolivu R."/>
            <person name="Hernandez B."/>
            <person name="Skinner E."/>
            <person name="Javaid M."/>
            <person name="Lee S."/>
            <person name="Li M."/>
            <person name="Ming W."/>
            <person name="Munidasa M."/>
            <person name="Muniz J."/>
            <person name="Nguyen L."/>
            <person name="Hughes D."/>
            <person name="Osuji N."/>
            <person name="Pu L.-L."/>
            <person name="Puazo M."/>
            <person name="Qu C."/>
            <person name="Quiroz J."/>
            <person name="Raj R."/>
            <person name="Weissenberger G."/>
            <person name="Xin Y."/>
            <person name="Zou X."/>
            <person name="Han Y."/>
            <person name="Worley K."/>
            <person name="Muzny D."/>
            <person name="Gibbs R."/>
        </authorList>
    </citation>
    <scope>NUCLEOTIDE SEQUENCE</scope>
    <source>
        <strain evidence="7">Sampled in the wild</strain>
    </source>
</reference>
<feature type="region of interest" description="Disordered" evidence="5">
    <location>
        <begin position="312"/>
        <end position="331"/>
    </location>
</feature>
<proteinExistence type="predicted"/>
<dbReference type="InterPro" id="IPR046357">
    <property type="entry name" value="PPIase_dom_sf"/>
</dbReference>
<evidence type="ECO:0000256" key="3">
    <source>
        <dbReference type="ARBA" id="ARBA00022737"/>
    </source>
</evidence>
<dbReference type="GO" id="GO:0005737">
    <property type="term" value="C:cytoplasm"/>
    <property type="evidence" value="ECO:0007669"/>
    <property type="project" value="UniProtKB-SubCell"/>
</dbReference>
<protein>
    <recommendedName>
        <fullName evidence="6">AIP/AIPL N-terminal FKBP-type PPIase domain-containing protein</fullName>
    </recommendedName>
</protein>
<keyword evidence="8" id="KW-1185">Reference proteome</keyword>
<feature type="compositionally biased region" description="Basic and acidic residues" evidence="5">
    <location>
        <begin position="312"/>
        <end position="324"/>
    </location>
</feature>
<dbReference type="PANTHER" id="PTHR11242:SF0">
    <property type="entry name" value="TPR_REGION DOMAIN-CONTAINING PROTEIN"/>
    <property type="match status" value="1"/>
</dbReference>
<dbReference type="AlphaFoldDB" id="A0A8K0JYM0"/>
<dbReference type="InterPro" id="IPR056277">
    <property type="entry name" value="PPIase_AIP"/>
</dbReference>
<name>A0A8K0JYM0_LADFU</name>
<dbReference type="Proteomes" id="UP000792457">
    <property type="component" value="Unassembled WGS sequence"/>
</dbReference>
<evidence type="ECO:0000256" key="4">
    <source>
        <dbReference type="ARBA" id="ARBA00022803"/>
    </source>
</evidence>
<dbReference type="OrthoDB" id="5829758at2759"/>
<evidence type="ECO:0000256" key="2">
    <source>
        <dbReference type="ARBA" id="ARBA00022490"/>
    </source>
</evidence>
<feature type="domain" description="AIP/AIPL N-terminal FKBP-type PPIase" evidence="6">
    <location>
        <begin position="34"/>
        <end position="157"/>
    </location>
</feature>